<dbReference type="SUPFAM" id="SSF51412">
    <property type="entry name" value="Inosine monophosphate dehydrogenase (IMPDH)"/>
    <property type="match status" value="1"/>
</dbReference>
<comment type="caution">
    <text evidence="6">The sequence shown here is derived from an EMBL/GenBank/DDBJ whole genome shotgun (WGS) entry which is preliminary data.</text>
</comment>
<evidence type="ECO:0000256" key="2">
    <source>
        <dbReference type="ARBA" id="ARBA00022630"/>
    </source>
</evidence>
<dbReference type="Gene3D" id="3.20.20.70">
    <property type="entry name" value="Aldolase class I"/>
    <property type="match status" value="1"/>
</dbReference>
<dbReference type="Pfam" id="PF03060">
    <property type="entry name" value="NMO"/>
    <property type="match status" value="1"/>
</dbReference>
<keyword evidence="7" id="KW-1185">Reference proteome</keyword>
<dbReference type="GO" id="GO:0018580">
    <property type="term" value="F:nitronate monooxygenase activity"/>
    <property type="evidence" value="ECO:0007669"/>
    <property type="project" value="InterPro"/>
</dbReference>
<dbReference type="InterPro" id="IPR013785">
    <property type="entry name" value="Aldolase_TIM"/>
</dbReference>
<keyword evidence="2" id="KW-0285">Flavoprotein</keyword>
<sequence length="315" mass="33295">MTSSLDFLGRLAVPVIAAPMLRVSGIELVSAACRSGVIGAFPTANCRSLDELDAWMSRLDEEARAGGDTVAPYCPNLIMRRDPAKVRAEVDLIARHGARLVITSVGSPSSVVPVLHDGGCRVFADVASLHHAQRAIQSGVDGLVLLTAGAGGHTGWANPFAFVRAVRRVFDGPIVLAGGMADGVALRAAMTLGCNLGIMGTRFIATQESLASDGYRQMLCDADIDDVLLTRAFTGLPASFLRQSAERLGIDVNALDESVSVEEARRRWGGGSEGAASQRWTDIWSGGHTVSAVREVQSVAALVRQLQMEYEGASH</sequence>
<dbReference type="EMBL" id="QQAV01000005">
    <property type="protein sequence ID" value="RDI24232.1"/>
    <property type="molecule type" value="Genomic_DNA"/>
</dbReference>
<name>A0A370FF64_9BURK</name>
<protein>
    <submittedName>
        <fullName evidence="6">Nitronate monooxygenase</fullName>
    </submittedName>
</protein>
<evidence type="ECO:0000256" key="1">
    <source>
        <dbReference type="ARBA" id="ARBA00009881"/>
    </source>
</evidence>
<dbReference type="CDD" id="cd04730">
    <property type="entry name" value="NPD_like"/>
    <property type="match status" value="1"/>
</dbReference>
<keyword evidence="3" id="KW-0288">FMN</keyword>
<proteinExistence type="inferred from homology"/>
<dbReference type="Proteomes" id="UP000255265">
    <property type="component" value="Unassembled WGS sequence"/>
</dbReference>
<accession>A0A370FF64</accession>
<evidence type="ECO:0000256" key="5">
    <source>
        <dbReference type="ARBA" id="ARBA00023033"/>
    </source>
</evidence>
<evidence type="ECO:0000313" key="6">
    <source>
        <dbReference type="EMBL" id="RDI24232.1"/>
    </source>
</evidence>
<organism evidence="6 7">
    <name type="scientific">Pseudacidovorax intermedius</name>
    <dbReference type="NCBI Taxonomy" id="433924"/>
    <lineage>
        <taxon>Bacteria</taxon>
        <taxon>Pseudomonadati</taxon>
        <taxon>Pseudomonadota</taxon>
        <taxon>Betaproteobacteria</taxon>
        <taxon>Burkholderiales</taxon>
        <taxon>Comamonadaceae</taxon>
        <taxon>Pseudacidovorax</taxon>
    </lineage>
</organism>
<dbReference type="OrthoDB" id="9778912at2"/>
<evidence type="ECO:0000256" key="4">
    <source>
        <dbReference type="ARBA" id="ARBA00023002"/>
    </source>
</evidence>
<dbReference type="AlphaFoldDB" id="A0A370FF64"/>
<reference evidence="6 7" key="1">
    <citation type="submission" date="2018-07" db="EMBL/GenBank/DDBJ databases">
        <title>Genomic Encyclopedia of Type Strains, Phase IV (KMG-IV): sequencing the most valuable type-strain genomes for metagenomic binning, comparative biology and taxonomic classification.</title>
        <authorList>
            <person name="Goeker M."/>
        </authorList>
    </citation>
    <scope>NUCLEOTIDE SEQUENCE [LARGE SCALE GENOMIC DNA]</scope>
    <source>
        <strain evidence="6 7">DSM 21352</strain>
    </source>
</reference>
<evidence type="ECO:0000256" key="3">
    <source>
        <dbReference type="ARBA" id="ARBA00022643"/>
    </source>
</evidence>
<evidence type="ECO:0000313" key="7">
    <source>
        <dbReference type="Proteomes" id="UP000255265"/>
    </source>
</evidence>
<dbReference type="InterPro" id="IPR004136">
    <property type="entry name" value="NMO"/>
</dbReference>
<gene>
    <name evidence="6" type="ORF">DFR41_105147</name>
</gene>
<dbReference type="PANTHER" id="PTHR42747:SF4">
    <property type="entry name" value="BLR1330 PROTEIN"/>
    <property type="match status" value="1"/>
</dbReference>
<keyword evidence="4" id="KW-0560">Oxidoreductase</keyword>
<keyword evidence="5 6" id="KW-0503">Monooxygenase</keyword>
<dbReference type="RefSeq" id="WP_114803231.1">
    <property type="nucleotide sequence ID" value="NZ_QQAV01000005.1"/>
</dbReference>
<comment type="similarity">
    <text evidence="1">Belongs to the nitronate monooxygenase family. NMO class I subfamily.</text>
</comment>
<dbReference type="PANTHER" id="PTHR42747">
    <property type="entry name" value="NITRONATE MONOOXYGENASE-RELATED"/>
    <property type="match status" value="1"/>
</dbReference>